<feature type="transmembrane region" description="Helical" evidence="2">
    <location>
        <begin position="107"/>
        <end position="125"/>
    </location>
</feature>
<feature type="compositionally biased region" description="Low complexity" evidence="1">
    <location>
        <begin position="41"/>
        <end position="51"/>
    </location>
</feature>
<feature type="transmembrane region" description="Helical" evidence="2">
    <location>
        <begin position="79"/>
        <end position="100"/>
    </location>
</feature>
<dbReference type="EMBL" id="FRBI01000001">
    <property type="protein sequence ID" value="SHK62377.1"/>
    <property type="molecule type" value="Genomic_DNA"/>
</dbReference>
<dbReference type="STRING" id="310782.SAMN05216499_101197"/>
<name>A0A1M6TZI9_9ACTN</name>
<dbReference type="OrthoDB" id="4333260at2"/>
<accession>A0A1M6TZI9</accession>
<feature type="compositionally biased region" description="Pro residues" evidence="1">
    <location>
        <begin position="1"/>
        <end position="14"/>
    </location>
</feature>
<evidence type="ECO:0000313" key="4">
    <source>
        <dbReference type="Proteomes" id="UP000184111"/>
    </source>
</evidence>
<dbReference type="Proteomes" id="UP000184111">
    <property type="component" value="Unassembled WGS sequence"/>
</dbReference>
<protein>
    <submittedName>
        <fullName evidence="3">Uncharacterized protein</fullName>
    </submittedName>
</protein>
<organism evidence="3 4">
    <name type="scientific">Actinacidiphila paucisporea</name>
    <dbReference type="NCBI Taxonomy" id="310782"/>
    <lineage>
        <taxon>Bacteria</taxon>
        <taxon>Bacillati</taxon>
        <taxon>Actinomycetota</taxon>
        <taxon>Actinomycetes</taxon>
        <taxon>Kitasatosporales</taxon>
        <taxon>Streptomycetaceae</taxon>
        <taxon>Actinacidiphila</taxon>
    </lineage>
</organism>
<keyword evidence="2" id="KW-0472">Membrane</keyword>
<keyword evidence="2" id="KW-1133">Transmembrane helix</keyword>
<evidence type="ECO:0000256" key="2">
    <source>
        <dbReference type="SAM" id="Phobius"/>
    </source>
</evidence>
<evidence type="ECO:0000313" key="3">
    <source>
        <dbReference type="EMBL" id="SHK62377.1"/>
    </source>
</evidence>
<feature type="compositionally biased region" description="Pro residues" evidence="1">
    <location>
        <begin position="22"/>
        <end position="40"/>
    </location>
</feature>
<dbReference type="SUPFAM" id="SSF81995">
    <property type="entry name" value="beta-sandwich domain of Sec23/24"/>
    <property type="match status" value="1"/>
</dbReference>
<evidence type="ECO:0000256" key="1">
    <source>
        <dbReference type="SAM" id="MobiDB-lite"/>
    </source>
</evidence>
<feature type="transmembrane region" description="Helical" evidence="2">
    <location>
        <begin position="131"/>
        <end position="156"/>
    </location>
</feature>
<proteinExistence type="predicted"/>
<dbReference type="RefSeq" id="WP_073492493.1">
    <property type="nucleotide sequence ID" value="NZ_FRBI01000001.1"/>
</dbReference>
<feature type="region of interest" description="Disordered" evidence="1">
    <location>
        <begin position="1"/>
        <end position="51"/>
    </location>
</feature>
<keyword evidence="2" id="KW-0812">Transmembrane</keyword>
<dbReference type="AlphaFoldDB" id="A0A1M6TZI9"/>
<sequence>MSANYPPPQQPPGQNPYAQQPPQGPPAPPQQPYAPSPYAAPPQGGAAPGGFNAPAPGGFNAAAYAPPAPIGAAPAGNPGLGVAAGIAAALIAAVIYGLLIKGTKHEIGYAALAVGAVVGFALAKVGGRNPALPFIGVPLALLGVYLGQLFGIALLISDISGAPGVVSLFTDHFSALQDTWKHAMDGKDYFFFAIAGIEGFVVTKRVAS</sequence>
<reference evidence="3 4" key="1">
    <citation type="submission" date="2016-11" db="EMBL/GenBank/DDBJ databases">
        <authorList>
            <person name="Jaros S."/>
            <person name="Januszkiewicz K."/>
            <person name="Wedrychowicz H."/>
        </authorList>
    </citation>
    <scope>NUCLEOTIDE SEQUENCE [LARGE SCALE GENOMIC DNA]</scope>
    <source>
        <strain evidence="3 4">CGMCC 4.2025</strain>
    </source>
</reference>
<gene>
    <name evidence="3" type="ORF">SAMN05216499_101197</name>
</gene>
<keyword evidence="4" id="KW-1185">Reference proteome</keyword>